<dbReference type="STRING" id="52838.A0A4S8IHS0"/>
<keyword evidence="3" id="KW-0805">Transcription regulation</keyword>
<evidence type="ECO:0000259" key="8">
    <source>
        <dbReference type="PROSITE" id="PS50811"/>
    </source>
</evidence>
<reference evidence="9 10" key="1">
    <citation type="journal article" date="2019" name="Nat. Plants">
        <title>Genome sequencing of Musa balbisiana reveals subgenome evolution and function divergence in polyploid bananas.</title>
        <authorList>
            <person name="Yao X."/>
        </authorList>
    </citation>
    <scope>NUCLEOTIDE SEQUENCE [LARGE SCALE GENOMIC DNA]</scope>
    <source>
        <strain evidence="10">cv. DH-PKW</strain>
        <tissue evidence="9">Leaves</tissue>
    </source>
</reference>
<dbReference type="SUPFAM" id="SSF118290">
    <property type="entry name" value="WRKY DNA-binding domain"/>
    <property type="match status" value="2"/>
</dbReference>
<feature type="domain" description="WRKY" evidence="8">
    <location>
        <begin position="377"/>
        <end position="434"/>
    </location>
</feature>
<dbReference type="InterPro" id="IPR003657">
    <property type="entry name" value="WRKY_dom"/>
</dbReference>
<keyword evidence="5" id="KW-0804">Transcription</keyword>
<proteinExistence type="predicted"/>
<dbReference type="PANTHER" id="PTHR31221">
    <property type="entry name" value="WRKY TRANSCRIPTION FACTOR PROTEIN 1-RELATED"/>
    <property type="match status" value="1"/>
</dbReference>
<dbReference type="GO" id="GO:0003700">
    <property type="term" value="F:DNA-binding transcription factor activity"/>
    <property type="evidence" value="ECO:0007669"/>
    <property type="project" value="InterPro"/>
</dbReference>
<dbReference type="PANTHER" id="PTHR31221:SF309">
    <property type="entry name" value="WRKY TRANSCRIPTION FACTOR 32-RELATED"/>
    <property type="match status" value="1"/>
</dbReference>
<feature type="region of interest" description="Disordered" evidence="7">
    <location>
        <begin position="149"/>
        <end position="266"/>
    </location>
</feature>
<feature type="region of interest" description="Disordered" evidence="7">
    <location>
        <begin position="426"/>
        <end position="479"/>
    </location>
</feature>
<feature type="compositionally biased region" description="Low complexity" evidence="7">
    <location>
        <begin position="1"/>
        <end position="16"/>
    </location>
</feature>
<keyword evidence="6" id="KW-0539">Nucleus</keyword>
<dbReference type="GO" id="GO:0043565">
    <property type="term" value="F:sequence-specific DNA binding"/>
    <property type="evidence" value="ECO:0007669"/>
    <property type="project" value="InterPro"/>
</dbReference>
<feature type="domain" description="WRKY" evidence="8">
    <location>
        <begin position="521"/>
        <end position="586"/>
    </location>
</feature>
<dbReference type="AlphaFoldDB" id="A0A4S8IHS0"/>
<comment type="subcellular location">
    <subcellularLocation>
        <location evidence="1">Nucleus</location>
    </subcellularLocation>
</comment>
<dbReference type="PROSITE" id="PS50811">
    <property type="entry name" value="WRKY"/>
    <property type="match status" value="2"/>
</dbReference>
<keyword evidence="4" id="KW-0238">DNA-binding</keyword>
<gene>
    <name evidence="9" type="ORF">C4D60_Mb09t19910</name>
</gene>
<sequence>MSAGPAHDATAAPTATEVGEKGDKCTRRRKLLEERQKRGSRSDKEGFAADFDWEEREAEEKDVILCEEEAEENEWLTEESEHTAGGNGMITDGRLPSVNSSQKAKRNPPSLHLARSLACKLLIHPPPPPPPLSLSLSLSLSLRSCKDRNPRKDFEACMTEEKASSADEGAGRASVDLGVPVAAEKATSDGGDLGRTAVDLDASMSDEKASSAGEKAGREAGGTSTLPSSDAEEHLPADRGAGPAAAAEGGAPDAAPPTPNTGGRSFSQLLAGAMASPAGSPHPAPIVTVPVVAVPCFLTPAALIESQGFAGQFAMTHQAVLATVTAQAQMQLQAVCSSSSPKPIADSFPQPMLSTASPIPLQQMPPPTPELNKTSGDVYNWRKYGQKQVKSSENARSYYRCTDSNCSAKKKVERCPDGTIIEVIYRGKHNHDPPHKHRYTKDRGSQSGGPPSENDGLEHPSIGHKESDPSSCKTEQKSSIETPKQQLYCSSDCLLDVGTKSEEDIVDEPDPKRRQVIKTEIDARHLTDGYRWRKYGQKFVKGNRNPRSYYRCTHSGCPVRKHVERVPHDAKALLITYEGEHNHEQPSSKYASETLSTTAKSNIAAGVASEQLGISGVQSVKKLSGKSHPNNVVLKKVVSDPELELGGDRALESAQTLLSIGCSPTSAEGTAASNSECMKSPIFKENPAVVSVQNT</sequence>
<evidence type="ECO:0000256" key="1">
    <source>
        <dbReference type="ARBA" id="ARBA00004123"/>
    </source>
</evidence>
<evidence type="ECO:0000256" key="7">
    <source>
        <dbReference type="SAM" id="MobiDB-lite"/>
    </source>
</evidence>
<dbReference type="GO" id="GO:0005634">
    <property type="term" value="C:nucleus"/>
    <property type="evidence" value="ECO:0007669"/>
    <property type="project" value="UniProtKB-SubCell"/>
</dbReference>
<dbReference type="Pfam" id="PF03106">
    <property type="entry name" value="WRKY"/>
    <property type="match status" value="2"/>
</dbReference>
<keyword evidence="2" id="KW-0677">Repeat</keyword>
<comment type="caution">
    <text evidence="9">The sequence shown here is derived from an EMBL/GenBank/DDBJ whole genome shotgun (WGS) entry which is preliminary data.</text>
</comment>
<keyword evidence="10" id="KW-1185">Reference proteome</keyword>
<dbReference type="InterPro" id="IPR044810">
    <property type="entry name" value="WRKY_plant"/>
</dbReference>
<evidence type="ECO:0000256" key="2">
    <source>
        <dbReference type="ARBA" id="ARBA00022737"/>
    </source>
</evidence>
<evidence type="ECO:0000313" key="10">
    <source>
        <dbReference type="Proteomes" id="UP000317650"/>
    </source>
</evidence>
<dbReference type="EMBL" id="PYDT01000010">
    <property type="protein sequence ID" value="THU47843.1"/>
    <property type="molecule type" value="Genomic_DNA"/>
</dbReference>
<evidence type="ECO:0000256" key="6">
    <source>
        <dbReference type="ARBA" id="ARBA00023242"/>
    </source>
</evidence>
<dbReference type="InterPro" id="IPR036576">
    <property type="entry name" value="WRKY_dom_sf"/>
</dbReference>
<evidence type="ECO:0000256" key="3">
    <source>
        <dbReference type="ARBA" id="ARBA00023015"/>
    </source>
</evidence>
<feature type="compositionally biased region" description="Basic residues" evidence="7">
    <location>
        <begin position="426"/>
        <end position="440"/>
    </location>
</feature>
<feature type="compositionally biased region" description="Low complexity" evidence="7">
    <location>
        <begin position="238"/>
        <end position="253"/>
    </location>
</feature>
<organism evidence="9 10">
    <name type="scientific">Musa balbisiana</name>
    <name type="common">Banana</name>
    <dbReference type="NCBI Taxonomy" id="52838"/>
    <lineage>
        <taxon>Eukaryota</taxon>
        <taxon>Viridiplantae</taxon>
        <taxon>Streptophyta</taxon>
        <taxon>Embryophyta</taxon>
        <taxon>Tracheophyta</taxon>
        <taxon>Spermatophyta</taxon>
        <taxon>Magnoliopsida</taxon>
        <taxon>Liliopsida</taxon>
        <taxon>Zingiberales</taxon>
        <taxon>Musaceae</taxon>
        <taxon>Musa</taxon>
    </lineage>
</organism>
<name>A0A4S8IHS0_MUSBA</name>
<accession>A0A4S8IHS0</accession>
<feature type="compositionally biased region" description="Basic and acidic residues" evidence="7">
    <location>
        <begin position="18"/>
        <end position="47"/>
    </location>
</feature>
<dbReference type="Gene3D" id="2.20.25.80">
    <property type="entry name" value="WRKY domain"/>
    <property type="match status" value="2"/>
</dbReference>
<protein>
    <recommendedName>
        <fullName evidence="8">WRKY domain-containing protein</fullName>
    </recommendedName>
</protein>
<dbReference type="SMART" id="SM00774">
    <property type="entry name" value="WRKY"/>
    <property type="match status" value="2"/>
</dbReference>
<dbReference type="Proteomes" id="UP000317650">
    <property type="component" value="Chromosome 9"/>
</dbReference>
<evidence type="ECO:0000313" key="9">
    <source>
        <dbReference type="EMBL" id="THU47843.1"/>
    </source>
</evidence>
<evidence type="ECO:0000256" key="4">
    <source>
        <dbReference type="ARBA" id="ARBA00023125"/>
    </source>
</evidence>
<feature type="region of interest" description="Disordered" evidence="7">
    <location>
        <begin position="1"/>
        <end position="110"/>
    </location>
</feature>
<dbReference type="FunFam" id="2.20.25.80:FF:000006">
    <property type="entry name" value="WRKY transcription factor"/>
    <property type="match status" value="2"/>
</dbReference>
<evidence type="ECO:0000256" key="5">
    <source>
        <dbReference type="ARBA" id="ARBA00023163"/>
    </source>
</evidence>
<feature type="compositionally biased region" description="Basic and acidic residues" evidence="7">
    <location>
        <begin position="456"/>
        <end position="478"/>
    </location>
</feature>
<feature type="compositionally biased region" description="Basic and acidic residues" evidence="7">
    <location>
        <begin position="149"/>
        <end position="165"/>
    </location>
</feature>
<feature type="compositionally biased region" description="Acidic residues" evidence="7">
    <location>
        <begin position="65"/>
        <end position="78"/>
    </location>
</feature>